<dbReference type="HAMAP" id="MF_00791">
    <property type="entry name" value="ApaG"/>
    <property type="match status" value="1"/>
</dbReference>
<dbReference type="InterPro" id="IPR023065">
    <property type="entry name" value="Uncharacterised_ApaG"/>
</dbReference>
<dbReference type="PANTHER" id="PTHR14289:SF16">
    <property type="entry name" value="POLYMERASE DELTA-INTERACTING PROTEIN 2"/>
    <property type="match status" value="1"/>
</dbReference>
<dbReference type="Proteomes" id="UP001597296">
    <property type="component" value="Unassembled WGS sequence"/>
</dbReference>
<evidence type="ECO:0000256" key="2">
    <source>
        <dbReference type="HAMAP-Rule" id="MF_00791"/>
    </source>
</evidence>
<dbReference type="PANTHER" id="PTHR14289">
    <property type="entry name" value="F-BOX ONLY PROTEIN 3"/>
    <property type="match status" value="1"/>
</dbReference>
<dbReference type="PROSITE" id="PS51087">
    <property type="entry name" value="APAG"/>
    <property type="match status" value="1"/>
</dbReference>
<proteinExistence type="inferred from homology"/>
<dbReference type="Gene3D" id="2.60.40.1470">
    <property type="entry name" value="ApaG domain"/>
    <property type="match status" value="1"/>
</dbReference>
<evidence type="ECO:0000313" key="4">
    <source>
        <dbReference type="EMBL" id="MFD2233679.1"/>
    </source>
</evidence>
<dbReference type="InterPro" id="IPR007474">
    <property type="entry name" value="ApaG_domain"/>
</dbReference>
<evidence type="ECO:0000313" key="5">
    <source>
        <dbReference type="Proteomes" id="UP001597296"/>
    </source>
</evidence>
<dbReference type="EMBL" id="JBHUIY010000012">
    <property type="protein sequence ID" value="MFD2233679.1"/>
    <property type="molecule type" value="Genomic_DNA"/>
</dbReference>
<sequence length="130" mass="14540">MYSTTTRGIQVTVSPFFLEDHSVPEESRFVWAYRVHIENHGADAVRLLARHWILTDSAGRVQEVRGAGVVGEQPLLRPGESFDYTSGAPLAAPSGLMRGSYQMESEDGERFEIEIPAFSLDSPYERPQLN</sequence>
<dbReference type="SUPFAM" id="SSF110069">
    <property type="entry name" value="ApaG-like"/>
    <property type="match status" value="1"/>
</dbReference>
<keyword evidence="5" id="KW-1185">Reference proteome</keyword>
<name>A0ABW5C8N2_9PROT</name>
<organism evidence="4 5">
    <name type="scientific">Phaeospirillum tilakii</name>
    <dbReference type="NCBI Taxonomy" id="741673"/>
    <lineage>
        <taxon>Bacteria</taxon>
        <taxon>Pseudomonadati</taxon>
        <taxon>Pseudomonadota</taxon>
        <taxon>Alphaproteobacteria</taxon>
        <taxon>Rhodospirillales</taxon>
        <taxon>Rhodospirillaceae</taxon>
        <taxon>Phaeospirillum</taxon>
    </lineage>
</organism>
<comment type="caution">
    <text evidence="4">The sequence shown here is derived from an EMBL/GenBank/DDBJ whole genome shotgun (WGS) entry which is preliminary data.</text>
</comment>
<dbReference type="InterPro" id="IPR036767">
    <property type="entry name" value="ApaG_sf"/>
</dbReference>
<dbReference type="RefSeq" id="WP_377315533.1">
    <property type="nucleotide sequence ID" value="NZ_JBHUIY010000012.1"/>
</dbReference>
<feature type="domain" description="ApaG" evidence="3">
    <location>
        <begin position="3"/>
        <end position="127"/>
    </location>
</feature>
<gene>
    <name evidence="2 4" type="primary">apaG</name>
    <name evidence="4" type="ORF">ACFSNB_07675</name>
</gene>
<accession>A0ABW5C8N2</accession>
<protein>
    <recommendedName>
        <fullName evidence="1 2">Protein ApaG</fullName>
    </recommendedName>
</protein>
<dbReference type="Pfam" id="PF04379">
    <property type="entry name" value="DUF525"/>
    <property type="match status" value="1"/>
</dbReference>
<reference evidence="5" key="1">
    <citation type="journal article" date="2019" name="Int. J. Syst. Evol. Microbiol.">
        <title>The Global Catalogue of Microorganisms (GCM) 10K type strain sequencing project: providing services to taxonomists for standard genome sequencing and annotation.</title>
        <authorList>
            <consortium name="The Broad Institute Genomics Platform"/>
            <consortium name="The Broad Institute Genome Sequencing Center for Infectious Disease"/>
            <person name="Wu L."/>
            <person name="Ma J."/>
        </authorList>
    </citation>
    <scope>NUCLEOTIDE SEQUENCE [LARGE SCALE GENOMIC DNA]</scope>
    <source>
        <strain evidence="5">KCTC 15012</strain>
    </source>
</reference>
<evidence type="ECO:0000259" key="3">
    <source>
        <dbReference type="PROSITE" id="PS51087"/>
    </source>
</evidence>
<evidence type="ECO:0000256" key="1">
    <source>
        <dbReference type="ARBA" id="ARBA00017693"/>
    </source>
</evidence>
<dbReference type="NCBIfam" id="NF003967">
    <property type="entry name" value="PRK05461.1"/>
    <property type="match status" value="1"/>
</dbReference>